<keyword evidence="2" id="KW-1185">Reference proteome</keyword>
<reference evidence="2" key="1">
    <citation type="submission" date="2011-03" db="EMBL/GenBank/DDBJ databases">
        <title>Draft genome sequence of Brevundimonas diminuta.</title>
        <authorList>
            <person name="Brown P.J.B."/>
            <person name="Buechlein A."/>
            <person name="Hemmerich C."/>
            <person name="Brun Y.V."/>
        </authorList>
    </citation>
    <scope>NUCLEOTIDE SEQUENCE [LARGE SCALE GENOMIC DNA]</scope>
    <source>
        <strain evidence="2">C19</strain>
    </source>
</reference>
<accession>F4QMK0</accession>
<organism evidence="1 2">
    <name type="scientific">Asticcacaulis biprosthecium C19</name>
    <dbReference type="NCBI Taxonomy" id="715226"/>
    <lineage>
        <taxon>Bacteria</taxon>
        <taxon>Pseudomonadati</taxon>
        <taxon>Pseudomonadota</taxon>
        <taxon>Alphaproteobacteria</taxon>
        <taxon>Caulobacterales</taxon>
        <taxon>Caulobacteraceae</taxon>
        <taxon>Asticcacaulis</taxon>
    </lineage>
</organism>
<sequence>MLSMPGQEDPKAYFGTFGIGRTQRGHVPAWNVATSFT</sequence>
<protein>
    <submittedName>
        <fullName evidence="1">Uncharacterized protein</fullName>
    </submittedName>
</protein>
<proteinExistence type="predicted"/>
<name>F4QMK0_9CAUL</name>
<evidence type="ECO:0000313" key="2">
    <source>
        <dbReference type="Proteomes" id="UP000006512"/>
    </source>
</evidence>
<dbReference type="HOGENOM" id="CLU_3339388_0_0_5"/>
<dbReference type="AlphaFoldDB" id="F4QMK0"/>
<gene>
    <name evidence="1" type="ORF">ABI_28570</name>
</gene>
<dbReference type="EMBL" id="GL883078">
    <property type="protein sequence ID" value="EGF91441.1"/>
    <property type="molecule type" value="Genomic_DNA"/>
</dbReference>
<evidence type="ECO:0000313" key="1">
    <source>
        <dbReference type="EMBL" id="EGF91441.1"/>
    </source>
</evidence>
<dbReference type="Proteomes" id="UP000006512">
    <property type="component" value="Unassembled WGS sequence"/>
</dbReference>